<evidence type="ECO:0000256" key="8">
    <source>
        <dbReference type="SAM" id="MobiDB-lite"/>
    </source>
</evidence>
<protein>
    <recommendedName>
        <fullName evidence="13">Guanylate cyclase</fullName>
    </recommendedName>
</protein>
<evidence type="ECO:0000313" key="11">
    <source>
        <dbReference type="EMBL" id="GFR47225.1"/>
    </source>
</evidence>
<comment type="subcellular location">
    <subcellularLocation>
        <location evidence="1">Membrane</location>
    </subcellularLocation>
</comment>
<evidence type="ECO:0000256" key="5">
    <source>
        <dbReference type="ARBA" id="ARBA00023136"/>
    </source>
</evidence>
<dbReference type="PROSITE" id="PS00452">
    <property type="entry name" value="GUANYLATE_CYCLASE_1"/>
    <property type="match status" value="1"/>
</dbReference>
<dbReference type="GO" id="GO:0004016">
    <property type="term" value="F:adenylate cyclase activity"/>
    <property type="evidence" value="ECO:0007669"/>
    <property type="project" value="TreeGrafter"/>
</dbReference>
<feature type="compositionally biased region" description="Pro residues" evidence="8">
    <location>
        <begin position="337"/>
        <end position="351"/>
    </location>
</feature>
<dbReference type="GO" id="GO:0004383">
    <property type="term" value="F:guanylate cyclase activity"/>
    <property type="evidence" value="ECO:0007669"/>
    <property type="project" value="TreeGrafter"/>
</dbReference>
<name>A0AAD3HNW8_9CHLO</name>
<feature type="compositionally biased region" description="Low complexity" evidence="8">
    <location>
        <begin position="1155"/>
        <end position="1173"/>
    </location>
</feature>
<feature type="domain" description="Guanylate cyclase" evidence="10">
    <location>
        <begin position="1664"/>
        <end position="1806"/>
    </location>
</feature>
<feature type="region of interest" description="Disordered" evidence="8">
    <location>
        <begin position="874"/>
        <end position="911"/>
    </location>
</feature>
<keyword evidence="3" id="KW-0547">Nucleotide-binding</keyword>
<feature type="region of interest" description="Disordered" evidence="8">
    <location>
        <begin position="281"/>
        <end position="356"/>
    </location>
</feature>
<gene>
    <name evidence="11" type="ORF">Agub_g8909</name>
</gene>
<keyword evidence="12" id="KW-1185">Reference proteome</keyword>
<evidence type="ECO:0000256" key="7">
    <source>
        <dbReference type="RuleBase" id="RU000405"/>
    </source>
</evidence>
<evidence type="ECO:0000313" key="12">
    <source>
        <dbReference type="Proteomes" id="UP001054857"/>
    </source>
</evidence>
<reference evidence="11 12" key="1">
    <citation type="journal article" date="2021" name="Sci. Rep.">
        <title>Genome sequencing of the multicellular alga Astrephomene provides insights into convergent evolution of germ-soma differentiation.</title>
        <authorList>
            <person name="Yamashita S."/>
            <person name="Yamamoto K."/>
            <person name="Matsuzaki R."/>
            <person name="Suzuki S."/>
            <person name="Yamaguchi H."/>
            <person name="Hirooka S."/>
            <person name="Minakuchi Y."/>
            <person name="Miyagishima S."/>
            <person name="Kawachi M."/>
            <person name="Toyoda A."/>
            <person name="Nozaki H."/>
        </authorList>
    </citation>
    <scope>NUCLEOTIDE SEQUENCE [LARGE SCALE GENOMIC DNA]</scope>
    <source>
        <strain evidence="11 12">NIES-4017</strain>
    </source>
</reference>
<dbReference type="InterPro" id="IPR050401">
    <property type="entry name" value="Cyclic_nucleotide_synthase"/>
</dbReference>
<feature type="domain" description="PAC" evidence="9">
    <location>
        <begin position="1555"/>
        <end position="1609"/>
    </location>
</feature>
<evidence type="ECO:0000256" key="6">
    <source>
        <dbReference type="ARBA" id="ARBA00023239"/>
    </source>
</evidence>
<feature type="compositionally biased region" description="Basic and acidic residues" evidence="8">
    <location>
        <begin position="312"/>
        <end position="329"/>
    </location>
</feature>
<dbReference type="PROSITE" id="PS50125">
    <property type="entry name" value="GUANYLATE_CYCLASE_2"/>
    <property type="match status" value="1"/>
</dbReference>
<feature type="compositionally biased region" description="Gly residues" evidence="8">
    <location>
        <begin position="1870"/>
        <end position="1880"/>
    </location>
</feature>
<dbReference type="GO" id="GO:0035556">
    <property type="term" value="P:intracellular signal transduction"/>
    <property type="evidence" value="ECO:0007669"/>
    <property type="project" value="InterPro"/>
</dbReference>
<keyword evidence="6 7" id="KW-0456">Lyase</keyword>
<dbReference type="PANTHER" id="PTHR11920:SF335">
    <property type="entry name" value="GUANYLATE CYCLASE"/>
    <property type="match status" value="1"/>
</dbReference>
<feature type="region of interest" description="Disordered" evidence="8">
    <location>
        <begin position="1929"/>
        <end position="1973"/>
    </location>
</feature>
<comment type="similarity">
    <text evidence="7">Belongs to the adenylyl cyclase class-4/guanylyl cyclase family.</text>
</comment>
<dbReference type="InterPro" id="IPR029787">
    <property type="entry name" value="Nucleotide_cyclase"/>
</dbReference>
<dbReference type="GO" id="GO:0000166">
    <property type="term" value="F:nucleotide binding"/>
    <property type="evidence" value="ECO:0007669"/>
    <property type="project" value="UniProtKB-KW"/>
</dbReference>
<feature type="region of interest" description="Disordered" evidence="8">
    <location>
        <begin position="1155"/>
        <end position="1177"/>
    </location>
</feature>
<feature type="compositionally biased region" description="Low complexity" evidence="8">
    <location>
        <begin position="1318"/>
        <end position="1331"/>
    </location>
</feature>
<feature type="compositionally biased region" description="Basic residues" evidence="8">
    <location>
        <begin position="1294"/>
        <end position="1308"/>
    </location>
</feature>
<dbReference type="GO" id="GO:0001653">
    <property type="term" value="F:peptide receptor activity"/>
    <property type="evidence" value="ECO:0007669"/>
    <property type="project" value="TreeGrafter"/>
</dbReference>
<feature type="compositionally biased region" description="Gly residues" evidence="8">
    <location>
        <begin position="1100"/>
        <end position="1111"/>
    </location>
</feature>
<proteinExistence type="inferred from homology"/>
<dbReference type="InterPro" id="IPR000700">
    <property type="entry name" value="PAS-assoc_C"/>
</dbReference>
<feature type="region of interest" description="Disordered" evidence="8">
    <location>
        <begin position="612"/>
        <end position="637"/>
    </location>
</feature>
<feature type="compositionally biased region" description="Low complexity" evidence="8">
    <location>
        <begin position="894"/>
        <end position="911"/>
    </location>
</feature>
<feature type="compositionally biased region" description="Low complexity" evidence="8">
    <location>
        <begin position="628"/>
        <end position="637"/>
    </location>
</feature>
<feature type="compositionally biased region" description="Polar residues" evidence="8">
    <location>
        <begin position="1997"/>
        <end position="2010"/>
    </location>
</feature>
<feature type="region of interest" description="Disordered" evidence="8">
    <location>
        <begin position="1991"/>
        <end position="2029"/>
    </location>
</feature>
<evidence type="ECO:0000259" key="9">
    <source>
        <dbReference type="PROSITE" id="PS50113"/>
    </source>
</evidence>
<feature type="region of interest" description="Disordered" evidence="8">
    <location>
        <begin position="1095"/>
        <end position="1135"/>
    </location>
</feature>
<feature type="region of interest" description="Disordered" evidence="8">
    <location>
        <begin position="122"/>
        <end position="166"/>
    </location>
</feature>
<evidence type="ECO:0000259" key="10">
    <source>
        <dbReference type="PROSITE" id="PS50125"/>
    </source>
</evidence>
<sequence length="2029" mass="208719">MDVYRSGSSYNHDNTVSVRLHDSQTALPSDSSTLKSEVIRLQGLVASLQSELEAARRVIDSERNGEAHVGLPISATARLSGLTEPATPLMDERSVRLLTLTSSIALDSVNGVRRHDAAGPLNASAAHQPQEARPFNSDHANTRNRRPQNPDQLQKQEEQPSALQSTFAAAVTHATIAAAGSLPSHVNTTSSSAAALPVCTASPTAAGGAAAASINMDAVASVSTAAAPARAATAAAAAGAVSTVPAAAPVAEEAVVFVCSSSGFVEPSPQQLQDHERREPFQLKQEQQQEQQQKQEQQQEQEQEQQQQQQEQRQEQQQEHVQQEHEQQRQHPILPEAQPPLQTPSSQPSPPCQALQPEAAPAIDQSLLSLAAKSSAPAALLILSAAAASPSAAPATFPLLPTIRLSTPLGMEEERQPSREPHHLPSIDRYAIHADAATDAADAAAGIRNTCRTTDLDSGTPAVSARCADETVAAGKGQMPVAFGHCGSSSCSSSNPLFSPIWVNASARQQLHLGSAVQYDSVLTRMCDQDPALSVLLKEIARQLMAEGGCDLSGAGTGGAAQGGGEGGASVATLLRPVTHLVPGGNMGAPRTSAVQPHGHLAPGCQLTRRLDSTHVRPSHSPAETEQPNAPSAVYSSAPSACNSSFHPLDRDSGFGAVEVRQHGFTVIRLTPCRLRLPVAGAAARSECSSQWAHAGTGADDVYASCTATDAVTATTTAAAAATAAAVKEGVEAEAEVEAEVEVDVPGLLLEHLGCDKHASTPEEVRERLQRDCSILSGVSAVITLFDLHGRVLHQNAHSVNYMGYHRSTLPASCYSGGQEGGASAGDLRGSYTAVSTLERLFQLDSSQLPELWAAVLADQSWKGIVRMPPSLLEEELEGEREQEATGGATPADALAEAGEQAVEQAAGSAAAAPPPALHVCRGLCGSGEPYSSCDGSSLCGGETSDGTVDTAWELTLSGVVPFRPYGKGAAPTVASASAAVAPVVHSPMGRCRSHSLPAPGKSTAGVMTGSSKDTAQSAQVMAGDVPTAADAAATVTTAAGDRPLLGYPTCGGAEGESTTAALTANDNGNDGTPSREVETTLVNAVHTAVTPGEKVAAMGSGGGSGGGTRGSGRVSRGATADDVRHGEAKQRSHKGLDLKAITASAWSLVGSANRTCSSASRARRASQVSPASELGSMPPVAFSTAAAAAAASGAASSPFGAAAAAAAAAVSAPSVYHSPSTTTTTTNNNNGGGGGAAAATASQQQPGTLSAKLSKISAGTAISVANALGGRGRSTPLPRVVFFAAAATASGHRSSRQKQSHRTRRAAKSVAGIVPINSENSSGYEGGSSSQAATAISVRRQQEQQRQEEELLRLESACRASEAAVATFAALVGNRGGQAAAQEEEEEVGDVTRSVPLPKTSTVTVAEGAAGGSSDACKRGGVDGAVDRCAEGGRTGAQDLPGLGSGLTFTLDASKTAATATAAAAIDAVPSYNTSSTATVALDPVKCSSGIGVRQLALRRSNQTVMEGAIADDGGCEAAGQDSGGKEGSCSGCKAGGSSGKKRVSDGAHSEWGASAAAGEEEGSEDGDARWHEVTARPFRDPVTHQTCILLMQVDVTAKVETERRLAELVDAEHKILEQIFPRHVLEHMALDTARAAQRPTPFSFHMFGRDCSQLATKHEAVTILFADIKGFTDMCKEVEPEVVMSFLNELYNRLDSLLDVYGVYKVETIGDCYMVAGGLIRKDEEGFPSVHDPGAVDPLHAVRVMSFAKAMLREAGQLRMPLSGDPLKIRIGIHSGPVVSGVVGMRMPRFCLFGDTVNTASRMESTAEPGTIHVSGDAQTLLRKEYWEPTGGVEVKGKGLMHTFVWRGNDSETAPHLLPPGASISGAASGGSGSGGAGMPTPRRSCTAPREKFPSVSGLAAHHQGMPPHGLGAGGGGGVVGGAPRVSWQPRRSSTVPREEGKTALPPPSGASVLHGPAWRSPLSKKGSPHHLSRVNAIRAHELEVKALFGPDTGKSPQLPFSRTTSIQEAADEPELFTAASSGPLGY</sequence>
<dbReference type="SMART" id="SM00044">
    <property type="entry name" value="CYCc"/>
    <property type="match status" value="1"/>
</dbReference>
<keyword evidence="5" id="KW-0472">Membrane</keyword>
<keyword evidence="2" id="KW-0812">Transmembrane</keyword>
<dbReference type="Pfam" id="PF00211">
    <property type="entry name" value="Guanylate_cyc"/>
    <property type="match status" value="1"/>
</dbReference>
<evidence type="ECO:0008006" key="13">
    <source>
        <dbReference type="Google" id="ProtNLM"/>
    </source>
</evidence>
<accession>A0AAD3HNW8</accession>
<dbReference type="FunFam" id="3.30.70.1230:FF:000057">
    <property type="entry name" value="Guanylate cyclase"/>
    <property type="match status" value="1"/>
</dbReference>
<dbReference type="Proteomes" id="UP001054857">
    <property type="component" value="Unassembled WGS sequence"/>
</dbReference>
<dbReference type="InterPro" id="IPR001054">
    <property type="entry name" value="A/G_cyclase"/>
</dbReference>
<keyword evidence="4" id="KW-1133">Transmembrane helix</keyword>
<evidence type="ECO:0000256" key="4">
    <source>
        <dbReference type="ARBA" id="ARBA00022989"/>
    </source>
</evidence>
<dbReference type="GO" id="GO:0007168">
    <property type="term" value="P:receptor guanylyl cyclase signaling pathway"/>
    <property type="evidence" value="ECO:0007669"/>
    <property type="project" value="TreeGrafter"/>
</dbReference>
<feature type="compositionally biased region" description="Low complexity" evidence="8">
    <location>
        <begin position="284"/>
        <end position="311"/>
    </location>
</feature>
<evidence type="ECO:0000256" key="1">
    <source>
        <dbReference type="ARBA" id="ARBA00004370"/>
    </source>
</evidence>
<feature type="compositionally biased region" description="Polar residues" evidence="8">
    <location>
        <begin position="147"/>
        <end position="165"/>
    </location>
</feature>
<evidence type="ECO:0000256" key="3">
    <source>
        <dbReference type="ARBA" id="ARBA00022741"/>
    </source>
</evidence>
<feature type="region of interest" description="Disordered" evidence="8">
    <location>
        <begin position="1857"/>
        <end position="1893"/>
    </location>
</feature>
<dbReference type="PROSITE" id="PS50113">
    <property type="entry name" value="PAC"/>
    <property type="match status" value="1"/>
</dbReference>
<dbReference type="Gene3D" id="3.30.70.1230">
    <property type="entry name" value="Nucleotide cyclase"/>
    <property type="match status" value="1"/>
</dbReference>
<feature type="compositionally biased region" description="Basic and acidic residues" evidence="8">
    <location>
        <begin position="1120"/>
        <end position="1135"/>
    </location>
</feature>
<organism evidence="11 12">
    <name type="scientific">Astrephomene gubernaculifera</name>
    <dbReference type="NCBI Taxonomy" id="47775"/>
    <lineage>
        <taxon>Eukaryota</taxon>
        <taxon>Viridiplantae</taxon>
        <taxon>Chlorophyta</taxon>
        <taxon>core chlorophytes</taxon>
        <taxon>Chlorophyceae</taxon>
        <taxon>CS clade</taxon>
        <taxon>Chlamydomonadales</taxon>
        <taxon>Astrephomenaceae</taxon>
        <taxon>Astrephomene</taxon>
    </lineage>
</organism>
<dbReference type="GO" id="GO:0005886">
    <property type="term" value="C:plasma membrane"/>
    <property type="evidence" value="ECO:0007669"/>
    <property type="project" value="TreeGrafter"/>
</dbReference>
<feature type="region of interest" description="Disordered" evidence="8">
    <location>
        <begin position="1515"/>
        <end position="1569"/>
    </location>
</feature>
<feature type="region of interest" description="Disordered" evidence="8">
    <location>
        <begin position="1216"/>
        <end position="1244"/>
    </location>
</feature>
<dbReference type="PANTHER" id="PTHR11920">
    <property type="entry name" value="GUANYLYL CYCLASE"/>
    <property type="match status" value="1"/>
</dbReference>
<dbReference type="EMBL" id="BMAR01000017">
    <property type="protein sequence ID" value="GFR47225.1"/>
    <property type="molecule type" value="Genomic_DNA"/>
</dbReference>
<dbReference type="SUPFAM" id="SSF55073">
    <property type="entry name" value="Nucleotide cyclase"/>
    <property type="match status" value="1"/>
</dbReference>
<dbReference type="InterPro" id="IPR018297">
    <property type="entry name" value="A/G_cyclase_CS"/>
</dbReference>
<evidence type="ECO:0000256" key="2">
    <source>
        <dbReference type="ARBA" id="ARBA00022692"/>
    </source>
</evidence>
<comment type="caution">
    <text evidence="11">The sequence shown here is derived from an EMBL/GenBank/DDBJ whole genome shotgun (WGS) entry which is preliminary data.</text>
</comment>
<feature type="region of interest" description="Disordered" evidence="8">
    <location>
        <begin position="1291"/>
        <end position="1345"/>
    </location>
</feature>
<dbReference type="CDD" id="cd07302">
    <property type="entry name" value="CHD"/>
    <property type="match status" value="1"/>
</dbReference>